<evidence type="ECO:0000313" key="3">
    <source>
        <dbReference type="EMBL" id="KAF4387950.1"/>
    </source>
</evidence>
<dbReference type="EMBL" id="JAATIP010000037">
    <property type="protein sequence ID" value="KAF4387950.1"/>
    <property type="molecule type" value="Genomic_DNA"/>
</dbReference>
<dbReference type="CDD" id="cd03784">
    <property type="entry name" value="GT1_Gtf-like"/>
    <property type="match status" value="2"/>
</dbReference>
<protein>
    <recommendedName>
        <fullName evidence="5">UDP-glucose iridoid glucosyltransferase-like</fullName>
    </recommendedName>
</protein>
<dbReference type="FunFam" id="3.40.50.2000:FF:000040">
    <property type="entry name" value="UDP-glycosyltransferase 76C1"/>
    <property type="match status" value="1"/>
</dbReference>
<dbReference type="Proteomes" id="UP000525078">
    <property type="component" value="Unassembled WGS sequence"/>
</dbReference>
<accession>A0A7J6H025</accession>
<reference evidence="3 4" key="1">
    <citation type="journal article" date="2020" name="bioRxiv">
        <title>Sequence and annotation of 42 cannabis genomes reveals extensive copy number variation in cannabinoid synthesis and pathogen resistance genes.</title>
        <authorList>
            <person name="Mckernan K.J."/>
            <person name="Helbert Y."/>
            <person name="Kane L.T."/>
            <person name="Ebling H."/>
            <person name="Zhang L."/>
            <person name="Liu B."/>
            <person name="Eaton Z."/>
            <person name="Mclaughlin S."/>
            <person name="Kingan S."/>
            <person name="Baybayan P."/>
            <person name="Concepcion G."/>
            <person name="Jordan M."/>
            <person name="Riva A."/>
            <person name="Barbazuk W."/>
            <person name="Harkins T."/>
        </authorList>
    </citation>
    <scope>NUCLEOTIDE SEQUENCE [LARGE SCALE GENOMIC DNA]</scope>
    <source>
        <strain evidence="4">cv. Jamaican Lion 4</strain>
        <tissue evidence="3">Leaf</tissue>
    </source>
</reference>
<evidence type="ECO:0008006" key="5">
    <source>
        <dbReference type="Google" id="ProtNLM"/>
    </source>
</evidence>
<dbReference type="PANTHER" id="PTHR11926">
    <property type="entry name" value="GLUCOSYL/GLUCURONOSYL TRANSFERASES"/>
    <property type="match status" value="1"/>
</dbReference>
<dbReference type="FunFam" id="3.40.50.2000:FF:000120">
    <property type="entry name" value="UDP-glycosyltransferase 76C1"/>
    <property type="match status" value="1"/>
</dbReference>
<dbReference type="GO" id="GO:0080043">
    <property type="term" value="F:quercetin 3-O-glucosyltransferase activity"/>
    <property type="evidence" value="ECO:0007669"/>
    <property type="project" value="TreeGrafter"/>
</dbReference>
<dbReference type="GO" id="GO:0080044">
    <property type="term" value="F:quercetin 7-O-glucosyltransferase activity"/>
    <property type="evidence" value="ECO:0007669"/>
    <property type="project" value="TreeGrafter"/>
</dbReference>
<evidence type="ECO:0000256" key="1">
    <source>
        <dbReference type="ARBA" id="ARBA00009995"/>
    </source>
</evidence>
<keyword evidence="2" id="KW-0808">Transferase</keyword>
<evidence type="ECO:0000313" key="4">
    <source>
        <dbReference type="Proteomes" id="UP000525078"/>
    </source>
</evidence>
<comment type="similarity">
    <text evidence="1">Belongs to the UDP-glycosyltransferase family.</text>
</comment>
<gene>
    <name evidence="3" type="ORF">F8388_005567</name>
</gene>
<sequence length="624" mass="69733">LAQLSEGYHIPFFPIGPTHKMVPPSCNNLLEEDHKCISWLDKQTDNSVIYVSLGSIAFMDEKEIVEMAWGLANSKRPFLWVVRTDSGIGGDVIKNLPESFEEAVRERGCAVNWAPQKEVLAHKAVGGFWSHCAHILAEAQALSLALTRCAVVQLPLAQVSADCQILPLRSQKKKKMEAQRQNRLILVPCPFQGHITPMLQLGTILHSKGFVITVAHTKFNSPNPSQYPDFNFLEIPDGLSDLNVSSKNFVSVLSDFNITCKIPLQEALTQIVKTDGHLEKINSIIYDEYMYFSNDVANHLQIPSIILSTSSAVNMLTYQAIPRLVKDGYIPLKETMLLDPVPELQPLRFKDLPFSNFTDSNGLLQLISEAHKTRTSSAIIWNTAKCLEQTQLAQLGQGYHIPFFPIGPMHKMVPPSCNNLLEEDHKCISWLDKQTDNSVIYVSLGSIAFMDEKEIVEMAWGLANSKQPFLWVVRTNSGIGGDVIKKMPESFEETVGERGCTVNWAPQKEVLAHRAVGGFWSHCGWNSTIESVSEGVPMICQSYFGDQKVNARHLSQVLGVGIQWENKLERGEVEIVIRRLMVDEEGKVIRHKAKELKEKIELSIRQGGSSSSSLNDLVNHILLS</sequence>
<dbReference type="InterPro" id="IPR002213">
    <property type="entry name" value="UDP_glucos_trans"/>
</dbReference>
<organism evidence="3 4">
    <name type="scientific">Cannabis sativa</name>
    <name type="common">Hemp</name>
    <name type="synonym">Marijuana</name>
    <dbReference type="NCBI Taxonomy" id="3483"/>
    <lineage>
        <taxon>Eukaryota</taxon>
        <taxon>Viridiplantae</taxon>
        <taxon>Streptophyta</taxon>
        <taxon>Embryophyta</taxon>
        <taxon>Tracheophyta</taxon>
        <taxon>Spermatophyta</taxon>
        <taxon>Magnoliopsida</taxon>
        <taxon>eudicotyledons</taxon>
        <taxon>Gunneridae</taxon>
        <taxon>Pentapetalae</taxon>
        <taxon>rosids</taxon>
        <taxon>fabids</taxon>
        <taxon>Rosales</taxon>
        <taxon>Cannabaceae</taxon>
        <taxon>Cannabis</taxon>
    </lineage>
</organism>
<evidence type="ECO:0000256" key="2">
    <source>
        <dbReference type="ARBA" id="ARBA00022679"/>
    </source>
</evidence>
<dbReference type="AlphaFoldDB" id="A0A7J6H025"/>
<dbReference type="SUPFAM" id="SSF53756">
    <property type="entry name" value="UDP-Glycosyltransferase/glycogen phosphorylase"/>
    <property type="match status" value="2"/>
</dbReference>
<comment type="caution">
    <text evidence="3">The sequence shown here is derived from an EMBL/GenBank/DDBJ whole genome shotgun (WGS) entry which is preliminary data.</text>
</comment>
<feature type="non-terminal residue" evidence="3">
    <location>
        <position position="1"/>
    </location>
</feature>
<name>A0A7J6H025_CANSA</name>
<dbReference type="Gene3D" id="3.40.50.2000">
    <property type="entry name" value="Glycogen Phosphorylase B"/>
    <property type="match status" value="3"/>
</dbReference>
<dbReference type="Pfam" id="PF00201">
    <property type="entry name" value="UDPGT"/>
    <property type="match status" value="2"/>
</dbReference>
<dbReference type="PANTHER" id="PTHR11926:SF1489">
    <property type="entry name" value="HEXOSYLTRANSFERASE-RELATED"/>
    <property type="match status" value="1"/>
</dbReference>
<proteinExistence type="inferred from homology"/>